<feature type="transmembrane region" description="Helical" evidence="1">
    <location>
        <begin position="303"/>
        <end position="324"/>
    </location>
</feature>
<organism evidence="2 3">
    <name type="scientific">Desulfobacula phenolica</name>
    <dbReference type="NCBI Taxonomy" id="90732"/>
    <lineage>
        <taxon>Bacteria</taxon>
        <taxon>Pseudomonadati</taxon>
        <taxon>Thermodesulfobacteriota</taxon>
        <taxon>Desulfobacteria</taxon>
        <taxon>Desulfobacterales</taxon>
        <taxon>Desulfobacteraceae</taxon>
        <taxon>Desulfobacula</taxon>
    </lineage>
</organism>
<feature type="transmembrane region" description="Helical" evidence="1">
    <location>
        <begin position="109"/>
        <end position="136"/>
    </location>
</feature>
<name>A0A1H2K5H2_9BACT</name>
<keyword evidence="1" id="KW-1133">Transmembrane helix</keyword>
<gene>
    <name evidence="2" type="ORF">SAMN04487931_1219</name>
</gene>
<protein>
    <recommendedName>
        <fullName evidence="4">Nucleoside recognition</fullName>
    </recommendedName>
</protein>
<keyword evidence="1" id="KW-0812">Transmembrane</keyword>
<dbReference type="RefSeq" id="WP_092238417.1">
    <property type="nucleotide sequence ID" value="NZ_FNLL01000021.1"/>
</dbReference>
<reference evidence="3" key="1">
    <citation type="submission" date="2016-10" db="EMBL/GenBank/DDBJ databases">
        <authorList>
            <person name="Varghese N."/>
            <person name="Submissions S."/>
        </authorList>
    </citation>
    <scope>NUCLEOTIDE SEQUENCE [LARGE SCALE GENOMIC DNA]</scope>
    <source>
        <strain evidence="3">DSM 3384</strain>
    </source>
</reference>
<proteinExistence type="predicted"/>
<dbReference type="Proteomes" id="UP000199608">
    <property type="component" value="Unassembled WGS sequence"/>
</dbReference>
<keyword evidence="3" id="KW-1185">Reference proteome</keyword>
<evidence type="ECO:0000313" key="2">
    <source>
        <dbReference type="EMBL" id="SDU63832.1"/>
    </source>
</evidence>
<dbReference type="PANTHER" id="PTHR38139">
    <property type="entry name" value="GATE DOMAIN-CONTAINING PROTEIN"/>
    <property type="match status" value="1"/>
</dbReference>
<accession>A0A1H2K5H2</accession>
<feature type="transmembrane region" description="Helical" evidence="1">
    <location>
        <begin position="263"/>
        <end position="283"/>
    </location>
</feature>
<feature type="transmembrane region" description="Helical" evidence="1">
    <location>
        <begin position="59"/>
        <end position="81"/>
    </location>
</feature>
<dbReference type="PANTHER" id="PTHR38139:SF1">
    <property type="entry name" value="NUCLEOSIDE TRANSPORTER_FEOB GTPASE GATE DOMAIN-CONTAINING PROTEIN"/>
    <property type="match status" value="1"/>
</dbReference>
<dbReference type="AlphaFoldDB" id="A0A1H2K5H2"/>
<evidence type="ECO:0008006" key="4">
    <source>
        <dbReference type="Google" id="ProtNLM"/>
    </source>
</evidence>
<sequence>MDIIFSSLEFTADLVLRIGSIMLVSLLGIELSIQMGHLKYLTAITKPVARLTRLPSESAISFLAAIGSTVAAHTMTAQFYADGRVTSRVLLATGVLNTVPVHFRKPLAFYLPVIIPLFDLRLCLVYMFAFWLTGLLKLSFAAAMGRGIAPGTIPGDGEEDQIERIEHPEQPRKTIGQMIKSAWLARKKMFIRMVTLLAGMTFFFQVLLQSGMLDWFESVIWPLALIVDLPATVVAPISAYIFSPVMGITLLFSLMDQAGITEYQAMIALLVGGLVTIPVTRFWRTLPRYIAIYGLKFGSALCGINAGIALISWSLTLAGVILCCSH</sequence>
<feature type="transmembrane region" description="Helical" evidence="1">
    <location>
        <begin position="189"/>
        <end position="208"/>
    </location>
</feature>
<keyword evidence="1" id="KW-0472">Membrane</keyword>
<dbReference type="InterPro" id="IPR038880">
    <property type="entry name" value="MJ0871-like"/>
</dbReference>
<dbReference type="EMBL" id="FNLL01000021">
    <property type="protein sequence ID" value="SDU63832.1"/>
    <property type="molecule type" value="Genomic_DNA"/>
</dbReference>
<evidence type="ECO:0000256" key="1">
    <source>
        <dbReference type="SAM" id="Phobius"/>
    </source>
</evidence>
<feature type="transmembrane region" description="Helical" evidence="1">
    <location>
        <begin position="14"/>
        <end position="38"/>
    </location>
</feature>
<evidence type="ECO:0000313" key="3">
    <source>
        <dbReference type="Proteomes" id="UP000199608"/>
    </source>
</evidence>